<comment type="caution">
    <text evidence="1">The sequence shown here is derived from an EMBL/GenBank/DDBJ whole genome shotgun (WGS) entry which is preliminary data.</text>
</comment>
<proteinExistence type="predicted"/>
<dbReference type="OrthoDB" id="834313at2"/>
<dbReference type="EMBL" id="SZQL01000011">
    <property type="protein sequence ID" value="TKK67377.1"/>
    <property type="molecule type" value="Genomic_DNA"/>
</dbReference>
<dbReference type="RefSeq" id="WP_137262393.1">
    <property type="nucleotide sequence ID" value="NZ_SZQL01000011.1"/>
</dbReference>
<protein>
    <recommendedName>
        <fullName evidence="3">Transposase</fullName>
    </recommendedName>
</protein>
<dbReference type="AlphaFoldDB" id="A0A4U3L1Q5"/>
<name>A0A4U3L1Q5_9BACT</name>
<organism evidence="1 2">
    <name type="scientific">Ilyomonas limi</name>
    <dbReference type="NCBI Taxonomy" id="2575867"/>
    <lineage>
        <taxon>Bacteria</taxon>
        <taxon>Pseudomonadati</taxon>
        <taxon>Bacteroidota</taxon>
        <taxon>Chitinophagia</taxon>
        <taxon>Chitinophagales</taxon>
        <taxon>Chitinophagaceae</taxon>
        <taxon>Ilyomonas</taxon>
    </lineage>
</organism>
<gene>
    <name evidence="1" type="ORF">FC093_13820</name>
</gene>
<accession>A0A4U3L1Q5</accession>
<keyword evidence="2" id="KW-1185">Reference proteome</keyword>
<sequence>MRWGEHQGKQRFKCKSCLLAYQDGLDGHTQLIRVSDEKHHKEIKEDPDNLIRLGVHLESITADGLKSILKVIKRSLPDVNVQRMLIHIQRMCLLWLTRYPEHASGQELRSLVLVLLKIKTQNNKLFWIRELNNQKVVDDTGISKGQLYEKGFKKFISKMMKVQIKTVP</sequence>
<evidence type="ECO:0000313" key="2">
    <source>
        <dbReference type="Proteomes" id="UP000305848"/>
    </source>
</evidence>
<evidence type="ECO:0008006" key="3">
    <source>
        <dbReference type="Google" id="ProtNLM"/>
    </source>
</evidence>
<evidence type="ECO:0000313" key="1">
    <source>
        <dbReference type="EMBL" id="TKK67377.1"/>
    </source>
</evidence>
<reference evidence="1 2" key="1">
    <citation type="submission" date="2019-05" db="EMBL/GenBank/DDBJ databases">
        <title>Panacibacter sp. strain 17mud1-8 Genome sequencing and assembly.</title>
        <authorList>
            <person name="Chhetri G."/>
        </authorList>
    </citation>
    <scope>NUCLEOTIDE SEQUENCE [LARGE SCALE GENOMIC DNA]</scope>
    <source>
        <strain evidence="1 2">17mud1-8</strain>
    </source>
</reference>
<dbReference type="Proteomes" id="UP000305848">
    <property type="component" value="Unassembled WGS sequence"/>
</dbReference>